<feature type="region of interest" description="Disordered" evidence="1">
    <location>
        <begin position="210"/>
        <end position="293"/>
    </location>
</feature>
<evidence type="ECO:0000256" key="1">
    <source>
        <dbReference type="SAM" id="MobiDB-lite"/>
    </source>
</evidence>
<protein>
    <recommendedName>
        <fullName evidence="2">AB hydrolase-1 domain-containing protein</fullName>
    </recommendedName>
</protein>
<sequence>MPRIQVPLTRAAPNAHTPKLSISFRVHGSGPVLVLMIPGLCVPASMYDAMSAVLSSTRQFTTVIIDNRGIGRSDAPPASLLGATGYSATELAHDAWDVVDAVRAMRARAHLHSHNEQQLLHPEIALVGHSMGGMIAQRMLALRPTQVRFAALLSTHAGGMWNLLPTGRTMWGAFQVAWSGFDRDVHAAVNLSLHFTQSFLDDWVGDWHHHHPQQPVTSPLKPPHHQTEHAQTAAHHQSPQLSNNSSYDSDSERSSTPSGTAAQSSDSNSDSTPPNSPASPNSPHPPAPHHARASLSTTAGISYVESKLLELAHDAHIHFGITRDALKRALWKPRRSLFAAIAKQHCRARRRFDIYHAMYAGREIAPEDHNLKNASSHALSSPNDSPYAMYGHTAVVRSHYLHSTFATKLRQCSRIVKLVILGRHDSVITPAASRRLAACIGANTVLEVDAAHFITDEVGAEVTMHIQYGLRKAFFAQKRNTCACTWCAKPVYNEQERTDSVCRMC</sequence>
<dbReference type="EMBL" id="NBIV01000027">
    <property type="protein sequence ID" value="PXF47254.1"/>
    <property type="molecule type" value="Genomic_DNA"/>
</dbReference>
<dbReference type="PANTHER" id="PTHR43433">
    <property type="entry name" value="HYDROLASE, ALPHA/BETA FOLD FAMILY PROTEIN"/>
    <property type="match status" value="1"/>
</dbReference>
<accession>A0A2V3IYN5</accession>
<evidence type="ECO:0000313" key="3">
    <source>
        <dbReference type="EMBL" id="PXF47254.1"/>
    </source>
</evidence>
<dbReference type="InterPro" id="IPR029058">
    <property type="entry name" value="AB_hydrolase_fold"/>
</dbReference>
<evidence type="ECO:0000259" key="2">
    <source>
        <dbReference type="Pfam" id="PF00561"/>
    </source>
</evidence>
<dbReference type="OrthoDB" id="4727at2759"/>
<evidence type="ECO:0000313" key="4">
    <source>
        <dbReference type="Proteomes" id="UP000247409"/>
    </source>
</evidence>
<dbReference type="PANTHER" id="PTHR43433:SF5">
    <property type="entry name" value="AB HYDROLASE-1 DOMAIN-CONTAINING PROTEIN"/>
    <property type="match status" value="1"/>
</dbReference>
<dbReference type="AlphaFoldDB" id="A0A2V3IYN5"/>
<proteinExistence type="predicted"/>
<feature type="compositionally biased region" description="Pro residues" evidence="1">
    <location>
        <begin position="274"/>
        <end position="286"/>
    </location>
</feature>
<dbReference type="Gene3D" id="3.40.50.1820">
    <property type="entry name" value="alpha/beta hydrolase"/>
    <property type="match status" value="2"/>
</dbReference>
<dbReference type="STRING" id="448386.A0A2V3IYN5"/>
<dbReference type="InterPro" id="IPR000073">
    <property type="entry name" value="AB_hydrolase_1"/>
</dbReference>
<keyword evidence="4" id="KW-1185">Reference proteome</keyword>
<gene>
    <name evidence="3" type="ORF">BWQ96_03029</name>
</gene>
<reference evidence="3 4" key="1">
    <citation type="journal article" date="2018" name="Mol. Biol. Evol.">
        <title>Analysis of the draft genome of the red seaweed Gracilariopsis chorda provides insights into genome size evolution in Rhodophyta.</title>
        <authorList>
            <person name="Lee J."/>
            <person name="Yang E.C."/>
            <person name="Graf L."/>
            <person name="Yang J.H."/>
            <person name="Qiu H."/>
            <person name="Zel Zion U."/>
            <person name="Chan C.X."/>
            <person name="Stephens T.G."/>
            <person name="Weber A.P.M."/>
            <person name="Boo G.H."/>
            <person name="Boo S.M."/>
            <person name="Kim K.M."/>
            <person name="Shin Y."/>
            <person name="Jung M."/>
            <person name="Lee S.J."/>
            <person name="Yim H.S."/>
            <person name="Lee J.H."/>
            <person name="Bhattacharya D."/>
            <person name="Yoon H.S."/>
        </authorList>
    </citation>
    <scope>NUCLEOTIDE SEQUENCE [LARGE SCALE GENOMIC DNA]</scope>
    <source>
        <strain evidence="3 4">SKKU-2015</strain>
        <tissue evidence="3">Whole body</tissue>
    </source>
</reference>
<dbReference type="InterPro" id="IPR050471">
    <property type="entry name" value="AB_hydrolase"/>
</dbReference>
<feature type="domain" description="AB hydrolase-1" evidence="2">
    <location>
        <begin position="33"/>
        <end position="156"/>
    </location>
</feature>
<dbReference type="SUPFAM" id="SSF53474">
    <property type="entry name" value="alpha/beta-Hydrolases"/>
    <property type="match status" value="1"/>
</dbReference>
<name>A0A2V3IYN5_9FLOR</name>
<dbReference type="Proteomes" id="UP000247409">
    <property type="component" value="Unassembled WGS sequence"/>
</dbReference>
<organism evidence="3 4">
    <name type="scientific">Gracilariopsis chorda</name>
    <dbReference type="NCBI Taxonomy" id="448386"/>
    <lineage>
        <taxon>Eukaryota</taxon>
        <taxon>Rhodophyta</taxon>
        <taxon>Florideophyceae</taxon>
        <taxon>Rhodymeniophycidae</taxon>
        <taxon>Gracilariales</taxon>
        <taxon>Gracilariaceae</taxon>
        <taxon>Gracilariopsis</taxon>
    </lineage>
</organism>
<comment type="caution">
    <text evidence="3">The sequence shown here is derived from an EMBL/GenBank/DDBJ whole genome shotgun (WGS) entry which is preliminary data.</text>
</comment>
<dbReference type="Pfam" id="PF00561">
    <property type="entry name" value="Abhydrolase_1"/>
    <property type="match status" value="1"/>
</dbReference>
<feature type="compositionally biased region" description="Low complexity" evidence="1">
    <location>
        <begin position="229"/>
        <end position="273"/>
    </location>
</feature>